<evidence type="ECO:0000259" key="6">
    <source>
        <dbReference type="PROSITE" id="PS51864"/>
    </source>
</evidence>
<evidence type="ECO:0000256" key="5">
    <source>
        <dbReference type="SAM" id="Phobius"/>
    </source>
</evidence>
<keyword evidence="5" id="KW-0472">Membrane</keyword>
<dbReference type="InterPro" id="IPR001506">
    <property type="entry name" value="Peptidase_M12A"/>
</dbReference>
<dbReference type="SUPFAM" id="SSF55486">
    <property type="entry name" value="Metalloproteases ('zincins'), catalytic domain"/>
    <property type="match status" value="1"/>
</dbReference>
<dbReference type="Gene3D" id="3.40.390.10">
    <property type="entry name" value="Collagenase (Catalytic Domain)"/>
    <property type="match status" value="1"/>
</dbReference>
<dbReference type="Pfam" id="PF01400">
    <property type="entry name" value="Astacin"/>
    <property type="match status" value="1"/>
</dbReference>
<protein>
    <submittedName>
        <fullName evidence="8">Astacin domain-containing protein</fullName>
    </submittedName>
</protein>
<keyword evidence="7" id="KW-1185">Reference proteome</keyword>
<keyword evidence="5" id="KW-1133">Transmembrane helix</keyword>
<evidence type="ECO:0000313" key="8">
    <source>
        <dbReference type="WBParaSite" id="PTRK_0000883300.1"/>
    </source>
</evidence>
<organism evidence="7 8">
    <name type="scientific">Parastrongyloides trichosuri</name>
    <name type="common">Possum-specific nematode worm</name>
    <dbReference type="NCBI Taxonomy" id="131310"/>
    <lineage>
        <taxon>Eukaryota</taxon>
        <taxon>Metazoa</taxon>
        <taxon>Ecdysozoa</taxon>
        <taxon>Nematoda</taxon>
        <taxon>Chromadorea</taxon>
        <taxon>Rhabditida</taxon>
        <taxon>Tylenchina</taxon>
        <taxon>Panagrolaimomorpha</taxon>
        <taxon>Strongyloidoidea</taxon>
        <taxon>Strongyloididae</taxon>
        <taxon>Parastrongyloides</taxon>
    </lineage>
</organism>
<dbReference type="AlphaFoldDB" id="A0A0N4ZL28"/>
<dbReference type="PANTHER" id="PTHR10127">
    <property type="entry name" value="DISCOIDIN, CUB, EGF, LAMININ , AND ZINC METALLOPROTEASE DOMAIN CONTAINING"/>
    <property type="match status" value="1"/>
</dbReference>
<keyword evidence="2" id="KW-0862">Zinc</keyword>
<dbReference type="PROSITE" id="PS00022">
    <property type="entry name" value="EGF_1"/>
    <property type="match status" value="1"/>
</dbReference>
<keyword evidence="3" id="KW-0378">Hydrolase</keyword>
<evidence type="ECO:0000256" key="4">
    <source>
        <dbReference type="PROSITE-ProRule" id="PRU01211"/>
    </source>
</evidence>
<keyword evidence="5" id="KW-0812">Transmembrane</keyword>
<sequence length="412" mass="47489">MIKLDLKTNILIVLLYLLILNVLFLYCFNFEDNAKRDEFYQAINVTKVHKSYTSQSSNKGPRAEIKYCYDSTSESELKAIIDTLINDLQIKTCLSFKKVTDKKKANIIIGYISNTFTSKNEQGKAKQIGIPEVCRKQVGCIKGLIFYALGMVPPHQRPDRDFYIDVIEDNVDTKTCKADFWLDKVIPNKDILVNGDYDFGSIGHIKQHFCGKDKKETLSAKIKQYDEMMGRDDGLSFNDLKLIKAYYCTDNECEKKNDKECQHYGYKDPNNCSKCICPNGFDGDFCEKMKTPDEQCNQNNRFASNNVANMKLNGKVNCYYNFTTFEHYVIEFNIKEIRTSSNNLICTENSGFELKHQEDIGTTGLCLCKNYKNIKILSHSNYAYLIINGKDDFYLDMDFKGVFIQKNELTKV</sequence>
<dbReference type="GO" id="GO:0004222">
    <property type="term" value="F:metalloendopeptidase activity"/>
    <property type="evidence" value="ECO:0007669"/>
    <property type="project" value="InterPro"/>
</dbReference>
<keyword evidence="3" id="KW-0482">Metalloprotease</keyword>
<reference evidence="8" key="1">
    <citation type="submission" date="2017-02" db="UniProtKB">
        <authorList>
            <consortium name="WormBaseParasite"/>
        </authorList>
    </citation>
    <scope>IDENTIFICATION</scope>
</reference>
<name>A0A0N4ZL28_PARTI</name>
<comment type="caution">
    <text evidence="4">Lacks conserved residue(s) required for the propagation of feature annotation.</text>
</comment>
<keyword evidence="4" id="KW-1015">Disulfide bond</keyword>
<dbReference type="WBParaSite" id="PTRK_0000883300.1">
    <property type="protein sequence ID" value="PTRK_0000883300.1"/>
    <property type="gene ID" value="PTRK_0000883300"/>
</dbReference>
<feature type="disulfide bond" evidence="4">
    <location>
        <begin position="93"/>
        <end position="248"/>
    </location>
</feature>
<dbReference type="PROSITE" id="PS01186">
    <property type="entry name" value="EGF_2"/>
    <property type="match status" value="1"/>
</dbReference>
<evidence type="ECO:0000256" key="2">
    <source>
        <dbReference type="ARBA" id="ARBA00022833"/>
    </source>
</evidence>
<proteinExistence type="predicted"/>
<evidence type="ECO:0000256" key="1">
    <source>
        <dbReference type="ARBA" id="ARBA00022723"/>
    </source>
</evidence>
<feature type="transmembrane region" description="Helical" evidence="5">
    <location>
        <begin position="6"/>
        <end position="28"/>
    </location>
</feature>
<dbReference type="PANTHER" id="PTHR10127:SF802">
    <property type="entry name" value="ZINC METALLOPROTEINASE NAS-10"/>
    <property type="match status" value="1"/>
</dbReference>
<dbReference type="PROSITE" id="PS51864">
    <property type="entry name" value="ASTACIN"/>
    <property type="match status" value="1"/>
</dbReference>
<dbReference type="GO" id="GO:0046872">
    <property type="term" value="F:metal ion binding"/>
    <property type="evidence" value="ECO:0007669"/>
    <property type="project" value="UniProtKB-KW"/>
</dbReference>
<dbReference type="InterPro" id="IPR000742">
    <property type="entry name" value="EGF"/>
</dbReference>
<dbReference type="Proteomes" id="UP000038045">
    <property type="component" value="Unplaced"/>
</dbReference>
<dbReference type="InterPro" id="IPR024079">
    <property type="entry name" value="MetalloPept_cat_dom_sf"/>
</dbReference>
<keyword evidence="1" id="KW-0479">Metal-binding</keyword>
<evidence type="ECO:0000256" key="3">
    <source>
        <dbReference type="ARBA" id="ARBA00023049"/>
    </source>
</evidence>
<feature type="domain" description="Peptidase M12A" evidence="6">
    <location>
        <begin position="50"/>
        <end position="249"/>
    </location>
</feature>
<dbReference type="GO" id="GO:0006508">
    <property type="term" value="P:proteolysis"/>
    <property type="evidence" value="ECO:0007669"/>
    <property type="project" value="InterPro"/>
</dbReference>
<evidence type="ECO:0000313" key="7">
    <source>
        <dbReference type="Proteomes" id="UP000038045"/>
    </source>
</evidence>
<keyword evidence="3" id="KW-0645">Protease</keyword>
<accession>A0A0N4ZL28</accession>